<dbReference type="EMBL" id="GL376567">
    <property type="status" value="NOT_ANNOTATED_CDS"/>
    <property type="molecule type" value="Genomic_DNA"/>
</dbReference>
<dbReference type="STRING" id="431595.K3WH34"/>
<protein>
    <submittedName>
        <fullName evidence="1">Uncharacterized protein</fullName>
    </submittedName>
</protein>
<reference evidence="1" key="3">
    <citation type="submission" date="2015-02" db="UniProtKB">
        <authorList>
            <consortium name="EnsemblProtists"/>
        </authorList>
    </citation>
    <scope>IDENTIFICATION</scope>
    <source>
        <strain evidence="1">DAOM BR144</strain>
    </source>
</reference>
<dbReference type="OMA" id="CENAPEC"/>
<organism evidence="1 2">
    <name type="scientific">Globisporangium ultimum (strain ATCC 200006 / CBS 805.95 / DAOM BR144)</name>
    <name type="common">Pythium ultimum</name>
    <dbReference type="NCBI Taxonomy" id="431595"/>
    <lineage>
        <taxon>Eukaryota</taxon>
        <taxon>Sar</taxon>
        <taxon>Stramenopiles</taxon>
        <taxon>Oomycota</taxon>
        <taxon>Peronosporomycetes</taxon>
        <taxon>Pythiales</taxon>
        <taxon>Pythiaceae</taxon>
        <taxon>Globisporangium</taxon>
    </lineage>
</organism>
<dbReference type="eggNOG" id="ENOG502S0VC">
    <property type="taxonomic scope" value="Eukaryota"/>
</dbReference>
<dbReference type="VEuPathDB" id="FungiDB:PYU1_G004265"/>
<reference evidence="2" key="2">
    <citation type="submission" date="2010-04" db="EMBL/GenBank/DDBJ databases">
        <authorList>
            <person name="Buell R."/>
            <person name="Hamilton J."/>
            <person name="Hostetler J."/>
        </authorList>
    </citation>
    <scope>NUCLEOTIDE SEQUENCE [LARGE SCALE GENOMIC DNA]</scope>
    <source>
        <strain evidence="2">DAOM:BR144</strain>
    </source>
</reference>
<name>K3WH34_GLOUD</name>
<proteinExistence type="predicted"/>
<keyword evidence="2" id="KW-1185">Reference proteome</keyword>
<dbReference type="InParanoid" id="K3WH34"/>
<dbReference type="EnsemblProtists" id="PYU1_T004275">
    <property type="protein sequence ID" value="PYU1_T004275"/>
    <property type="gene ID" value="PYU1_G004265"/>
</dbReference>
<evidence type="ECO:0000313" key="1">
    <source>
        <dbReference type="EnsemblProtists" id="PYU1_T004275"/>
    </source>
</evidence>
<accession>K3WH34</accession>
<dbReference type="HOGENOM" id="CLU_768312_0_0_1"/>
<evidence type="ECO:0000313" key="2">
    <source>
        <dbReference type="Proteomes" id="UP000019132"/>
    </source>
</evidence>
<dbReference type="AlphaFoldDB" id="K3WH34"/>
<reference evidence="2" key="1">
    <citation type="journal article" date="2010" name="Genome Biol.">
        <title>Genome sequence of the necrotrophic plant pathogen Pythium ultimum reveals original pathogenicity mechanisms and effector repertoire.</title>
        <authorList>
            <person name="Levesque C.A."/>
            <person name="Brouwer H."/>
            <person name="Cano L."/>
            <person name="Hamilton J.P."/>
            <person name="Holt C."/>
            <person name="Huitema E."/>
            <person name="Raffaele S."/>
            <person name="Robideau G.P."/>
            <person name="Thines M."/>
            <person name="Win J."/>
            <person name="Zerillo M.M."/>
            <person name="Beakes G.W."/>
            <person name="Boore J.L."/>
            <person name="Busam D."/>
            <person name="Dumas B."/>
            <person name="Ferriera S."/>
            <person name="Fuerstenberg S.I."/>
            <person name="Gachon C.M."/>
            <person name="Gaulin E."/>
            <person name="Govers F."/>
            <person name="Grenville-Briggs L."/>
            <person name="Horner N."/>
            <person name="Hostetler J."/>
            <person name="Jiang R.H."/>
            <person name="Johnson J."/>
            <person name="Krajaejun T."/>
            <person name="Lin H."/>
            <person name="Meijer H.J."/>
            <person name="Moore B."/>
            <person name="Morris P."/>
            <person name="Phuntmart V."/>
            <person name="Puiu D."/>
            <person name="Shetty J."/>
            <person name="Stajich J.E."/>
            <person name="Tripathy S."/>
            <person name="Wawra S."/>
            <person name="van West P."/>
            <person name="Whitty B.R."/>
            <person name="Coutinho P.M."/>
            <person name="Henrissat B."/>
            <person name="Martin F."/>
            <person name="Thomas P.D."/>
            <person name="Tyler B.M."/>
            <person name="De Vries R.P."/>
            <person name="Kamoun S."/>
            <person name="Yandell M."/>
            <person name="Tisserat N."/>
            <person name="Buell C.R."/>
        </authorList>
    </citation>
    <scope>NUCLEOTIDE SEQUENCE</scope>
    <source>
        <strain evidence="2">DAOM:BR144</strain>
    </source>
</reference>
<dbReference type="Proteomes" id="UP000019132">
    <property type="component" value="Unassembled WGS sequence"/>
</dbReference>
<sequence>MMLAAASSAGLRKDERFVTIADAVAVIETFAEQTQARRVRIQQKPKDDADDGHGVALAAADQADNANAAAGGGGGGSISTITASLGTSSSPSSSASQNIVVLECENAPECKWFVRLSYIKSEKKWKISSMNTTHHKTNCVESKPLNALASSSHNGAFQRMIQDELMAAGNASNAAALLDPTTLTSTSGATPASAGALGSHLYVGLMFMSWKEAISSIRALAQQMGRRAVAEKSTQMIFQGKSITVRRIVCQNHRNSNCEWMIVLDENQTGTDQYTVLSMHLLHSKECLETVLLSKAPRLEFDTDVVTGLTELV</sequence>